<dbReference type="Gene3D" id="3.40.50.880">
    <property type="match status" value="1"/>
</dbReference>
<dbReference type="PANTHER" id="PTHR43130:SF7">
    <property type="entry name" value="DJ-1_PFPI DOMAIN-CONTAINING PROTEIN"/>
    <property type="match status" value="1"/>
</dbReference>
<dbReference type="InterPro" id="IPR052158">
    <property type="entry name" value="INH-QAR"/>
</dbReference>
<protein>
    <submittedName>
        <fullName evidence="2">DJ-1/PfpI family protein</fullName>
    </submittedName>
</protein>
<dbReference type="AlphaFoldDB" id="A0A6A5UWL4"/>
<dbReference type="SUPFAM" id="SSF52317">
    <property type="entry name" value="Class I glutamine amidotransferase-like"/>
    <property type="match status" value="1"/>
</dbReference>
<feature type="domain" description="DJ-1/PfpI" evidence="1">
    <location>
        <begin position="59"/>
        <end position="175"/>
    </location>
</feature>
<accession>A0A6A5UWL4</accession>
<evidence type="ECO:0000313" key="2">
    <source>
        <dbReference type="EMBL" id="KAF1968820.1"/>
    </source>
</evidence>
<dbReference type="EMBL" id="ML976716">
    <property type="protein sequence ID" value="KAF1968820.1"/>
    <property type="molecule type" value="Genomic_DNA"/>
</dbReference>
<organism evidence="2 3">
    <name type="scientific">Bimuria novae-zelandiae CBS 107.79</name>
    <dbReference type="NCBI Taxonomy" id="1447943"/>
    <lineage>
        <taxon>Eukaryota</taxon>
        <taxon>Fungi</taxon>
        <taxon>Dikarya</taxon>
        <taxon>Ascomycota</taxon>
        <taxon>Pezizomycotina</taxon>
        <taxon>Dothideomycetes</taxon>
        <taxon>Pleosporomycetidae</taxon>
        <taxon>Pleosporales</taxon>
        <taxon>Massarineae</taxon>
        <taxon>Didymosphaeriaceae</taxon>
        <taxon>Bimuria</taxon>
    </lineage>
</organism>
<sequence>MTASTPDVDTKPLRIGVLYENVQLTDLAGLDIIGNMSTRIFDMLSTIFPSMAQLKPFARDMEFLYISSSTEPAWATPDMYIRPTHTYDNTPRDLDIILVGGPDPSKIPEASVNFLREASTHTKAILATCSGGMWLASSGILDGKKATTNRLFLEPAKKAFPKVEWLDERWVTDDGHFDGAQIWTSGGAKCGIDMVIEYALHNFHEKLVATACGSLEFEIEGRRKEYSGPFTPIV</sequence>
<reference evidence="2" key="1">
    <citation type="journal article" date="2020" name="Stud. Mycol.">
        <title>101 Dothideomycetes genomes: a test case for predicting lifestyles and emergence of pathogens.</title>
        <authorList>
            <person name="Haridas S."/>
            <person name="Albert R."/>
            <person name="Binder M."/>
            <person name="Bloem J."/>
            <person name="Labutti K."/>
            <person name="Salamov A."/>
            <person name="Andreopoulos B."/>
            <person name="Baker S."/>
            <person name="Barry K."/>
            <person name="Bills G."/>
            <person name="Bluhm B."/>
            <person name="Cannon C."/>
            <person name="Castanera R."/>
            <person name="Culley D."/>
            <person name="Daum C."/>
            <person name="Ezra D."/>
            <person name="Gonzalez J."/>
            <person name="Henrissat B."/>
            <person name="Kuo A."/>
            <person name="Liang C."/>
            <person name="Lipzen A."/>
            <person name="Lutzoni F."/>
            <person name="Magnuson J."/>
            <person name="Mondo S."/>
            <person name="Nolan M."/>
            <person name="Ohm R."/>
            <person name="Pangilinan J."/>
            <person name="Park H.-J."/>
            <person name="Ramirez L."/>
            <person name="Alfaro M."/>
            <person name="Sun H."/>
            <person name="Tritt A."/>
            <person name="Yoshinaga Y."/>
            <person name="Zwiers L.-H."/>
            <person name="Turgeon B."/>
            <person name="Goodwin S."/>
            <person name="Spatafora J."/>
            <person name="Crous P."/>
            <person name="Grigoriev I."/>
        </authorList>
    </citation>
    <scope>NUCLEOTIDE SEQUENCE</scope>
    <source>
        <strain evidence="2">CBS 107.79</strain>
    </source>
</reference>
<dbReference type="Pfam" id="PF01965">
    <property type="entry name" value="DJ-1_PfpI"/>
    <property type="match status" value="1"/>
</dbReference>
<dbReference type="OrthoDB" id="543156at2759"/>
<dbReference type="PANTHER" id="PTHR43130">
    <property type="entry name" value="ARAC-FAMILY TRANSCRIPTIONAL REGULATOR"/>
    <property type="match status" value="1"/>
</dbReference>
<proteinExistence type="predicted"/>
<gene>
    <name evidence="2" type="ORF">BU23DRAFT_540560</name>
</gene>
<name>A0A6A5UWL4_9PLEO</name>
<dbReference type="InterPro" id="IPR002818">
    <property type="entry name" value="DJ-1/PfpI"/>
</dbReference>
<dbReference type="InterPro" id="IPR029062">
    <property type="entry name" value="Class_I_gatase-like"/>
</dbReference>
<keyword evidence="3" id="KW-1185">Reference proteome</keyword>
<dbReference type="Proteomes" id="UP000800036">
    <property type="component" value="Unassembled WGS sequence"/>
</dbReference>
<evidence type="ECO:0000313" key="3">
    <source>
        <dbReference type="Proteomes" id="UP000800036"/>
    </source>
</evidence>
<evidence type="ECO:0000259" key="1">
    <source>
        <dbReference type="Pfam" id="PF01965"/>
    </source>
</evidence>